<dbReference type="STRING" id="1114924.SAMN05216258_107162"/>
<gene>
    <name evidence="2" type="ORF">SAMN05216258_107162</name>
</gene>
<keyword evidence="1" id="KW-0732">Signal</keyword>
<dbReference type="EMBL" id="FOQH01000007">
    <property type="protein sequence ID" value="SFI49833.1"/>
    <property type="molecule type" value="Genomic_DNA"/>
</dbReference>
<feature type="signal peptide" evidence="1">
    <location>
        <begin position="1"/>
        <end position="23"/>
    </location>
</feature>
<dbReference type="Proteomes" id="UP000199377">
    <property type="component" value="Unassembled WGS sequence"/>
</dbReference>
<evidence type="ECO:0000256" key="1">
    <source>
        <dbReference type="SAM" id="SignalP"/>
    </source>
</evidence>
<proteinExistence type="predicted"/>
<reference evidence="2 3" key="1">
    <citation type="submission" date="2016-10" db="EMBL/GenBank/DDBJ databases">
        <authorList>
            <person name="de Groot N.N."/>
        </authorList>
    </citation>
    <scope>NUCLEOTIDE SEQUENCE [LARGE SCALE GENOMIC DNA]</scope>
    <source>
        <strain evidence="2 3">CGMCC 1.11030</strain>
    </source>
</reference>
<keyword evidence="3" id="KW-1185">Reference proteome</keyword>
<protein>
    <submittedName>
        <fullName evidence="2">Uncharacterized protein</fullName>
    </submittedName>
</protein>
<feature type="chain" id="PRO_5011612599" evidence="1">
    <location>
        <begin position="24"/>
        <end position="145"/>
    </location>
</feature>
<organism evidence="2 3">
    <name type="scientific">Albimonas pacifica</name>
    <dbReference type="NCBI Taxonomy" id="1114924"/>
    <lineage>
        <taxon>Bacteria</taxon>
        <taxon>Pseudomonadati</taxon>
        <taxon>Pseudomonadota</taxon>
        <taxon>Alphaproteobacteria</taxon>
        <taxon>Rhodobacterales</taxon>
        <taxon>Paracoccaceae</taxon>
        <taxon>Albimonas</taxon>
    </lineage>
</organism>
<dbReference type="AlphaFoldDB" id="A0A1I3IPY4"/>
<dbReference type="RefSeq" id="WP_092861162.1">
    <property type="nucleotide sequence ID" value="NZ_FOQH01000007.1"/>
</dbReference>
<accession>A0A1I3IPY4</accession>
<name>A0A1I3IPY4_9RHOB</name>
<sequence length="145" mass="14636">MHVPRTAIPLAALLLALSLPAAAQAPAAWTQAAAGEDALRAGVAQEGAALVVLCPTQAGGPAGRIEARTPAGPVDGPALLVFDGRDSLSLPFAAGRFAAGSAQARGLFEQALVFLRSAREVELRAGGARHRLPLAGSSRALANCR</sequence>
<evidence type="ECO:0000313" key="3">
    <source>
        <dbReference type="Proteomes" id="UP000199377"/>
    </source>
</evidence>
<evidence type="ECO:0000313" key="2">
    <source>
        <dbReference type="EMBL" id="SFI49833.1"/>
    </source>
</evidence>